<dbReference type="EMBL" id="BPWL01000008">
    <property type="protein sequence ID" value="GJJ13469.1"/>
    <property type="molecule type" value="Genomic_DNA"/>
</dbReference>
<dbReference type="Proteomes" id="UP001050691">
    <property type="component" value="Unassembled WGS sequence"/>
</dbReference>
<keyword evidence="1" id="KW-0560">Oxidoreductase</keyword>
<comment type="similarity">
    <text evidence="2">Belongs to the aldo/keto reductase family. Aldo/keto reductase 2 subfamily.</text>
</comment>
<dbReference type="GO" id="GO:0016491">
    <property type="term" value="F:oxidoreductase activity"/>
    <property type="evidence" value="ECO:0007669"/>
    <property type="project" value="UniProtKB-KW"/>
</dbReference>
<evidence type="ECO:0000259" key="3">
    <source>
        <dbReference type="Pfam" id="PF00248"/>
    </source>
</evidence>
<protein>
    <recommendedName>
        <fullName evidence="3">NADP-dependent oxidoreductase domain-containing protein</fullName>
    </recommendedName>
</protein>
<evidence type="ECO:0000313" key="4">
    <source>
        <dbReference type="EMBL" id="GJJ13469.1"/>
    </source>
</evidence>
<accession>A0AAV5AFQ2</accession>
<proteinExistence type="inferred from homology"/>
<dbReference type="AlphaFoldDB" id="A0AAV5AFQ2"/>
<dbReference type="Pfam" id="PF00248">
    <property type="entry name" value="Aldo_ket_red"/>
    <property type="match status" value="1"/>
</dbReference>
<name>A0AAV5AFQ2_9AGAM</name>
<evidence type="ECO:0000256" key="2">
    <source>
        <dbReference type="ARBA" id="ARBA00038157"/>
    </source>
</evidence>
<dbReference type="SUPFAM" id="SSF51430">
    <property type="entry name" value="NAD(P)-linked oxidoreductase"/>
    <property type="match status" value="1"/>
</dbReference>
<comment type="caution">
    <text evidence="4">The sequence shown here is derived from an EMBL/GenBank/DDBJ whole genome shotgun (WGS) entry which is preliminary data.</text>
</comment>
<dbReference type="Gene3D" id="3.20.20.100">
    <property type="entry name" value="NADP-dependent oxidoreductase domain"/>
    <property type="match status" value="1"/>
</dbReference>
<dbReference type="InterPro" id="IPR036812">
    <property type="entry name" value="NAD(P)_OxRdtase_dom_sf"/>
</dbReference>
<dbReference type="PANTHER" id="PTHR43364">
    <property type="entry name" value="NADH-SPECIFIC METHYLGLYOXAL REDUCTASE-RELATED"/>
    <property type="match status" value="1"/>
</dbReference>
<evidence type="ECO:0000313" key="5">
    <source>
        <dbReference type="Proteomes" id="UP001050691"/>
    </source>
</evidence>
<dbReference type="PANTHER" id="PTHR43364:SF2">
    <property type="entry name" value="ARYL-ALCOHOL DEHYDROGENASE AAD10-RELATED"/>
    <property type="match status" value="1"/>
</dbReference>
<gene>
    <name evidence="4" type="ORF">Clacol_007723</name>
</gene>
<organism evidence="4 5">
    <name type="scientific">Clathrus columnatus</name>
    <dbReference type="NCBI Taxonomy" id="1419009"/>
    <lineage>
        <taxon>Eukaryota</taxon>
        <taxon>Fungi</taxon>
        <taxon>Dikarya</taxon>
        <taxon>Basidiomycota</taxon>
        <taxon>Agaricomycotina</taxon>
        <taxon>Agaricomycetes</taxon>
        <taxon>Phallomycetidae</taxon>
        <taxon>Phallales</taxon>
        <taxon>Clathraceae</taxon>
        <taxon>Clathrus</taxon>
    </lineage>
</organism>
<dbReference type="InterPro" id="IPR050523">
    <property type="entry name" value="AKR_Detox_Biosynth"/>
</dbReference>
<dbReference type="InterPro" id="IPR023210">
    <property type="entry name" value="NADP_OxRdtase_dom"/>
</dbReference>
<sequence>MVFYAPAPEPSTKLGRYRILSPNAGVRVSPLQLGAMGIGDQWEKHGFGAMNKESSFKLLDAYYNAGGNFIDVANNYQDGSSEEFIGEWMELRNNRDQMVISTKYTANLKRADDIPIKINYYGNHRKSLKVAIETSLKRLRTNYIDVYYVHFWVFDASVEEVMSSLHNLIVSGKVLYLGISDAPAWIVSKANEWARAHGKTPFSIYQGNWSILDRSFERDIIPMARSEGLALAPWGVVGGGRLRTDEEENRRKESGEKGRLFVTPTWERTESEVLMSRKLEEVAKEVGVSSVQAVAIAYVMHILEFNDTMKKAPYVFPLVGARKVEHLMDNIKALDVKLSKAQIQALESVLPFEPGFPHNVIGNGVGNNDIMRSAGHADPWMPVPALPESPF</sequence>
<feature type="domain" description="NADP-dependent oxidoreductase" evidence="3">
    <location>
        <begin position="30"/>
        <end position="349"/>
    </location>
</feature>
<reference evidence="4" key="1">
    <citation type="submission" date="2021-10" db="EMBL/GenBank/DDBJ databases">
        <title>De novo Genome Assembly of Clathrus columnatus (Basidiomycota, Fungi) Using Illumina and Nanopore Sequence Data.</title>
        <authorList>
            <person name="Ogiso-Tanaka E."/>
            <person name="Itagaki H."/>
            <person name="Hosoya T."/>
            <person name="Hosaka K."/>
        </authorList>
    </citation>
    <scope>NUCLEOTIDE SEQUENCE</scope>
    <source>
        <strain evidence="4">MO-923</strain>
    </source>
</reference>
<keyword evidence="5" id="KW-1185">Reference proteome</keyword>
<evidence type="ECO:0000256" key="1">
    <source>
        <dbReference type="ARBA" id="ARBA00023002"/>
    </source>
</evidence>